<dbReference type="Proteomes" id="UP000507245">
    <property type="component" value="Unassembled WGS sequence"/>
</dbReference>
<protein>
    <submittedName>
        <fullName evidence="1">Uncharacterized protein</fullName>
    </submittedName>
</protein>
<organism evidence="1 2">
    <name type="scientific">Prunus armeniaca</name>
    <name type="common">Apricot</name>
    <name type="synonym">Armeniaca vulgaris</name>
    <dbReference type="NCBI Taxonomy" id="36596"/>
    <lineage>
        <taxon>Eukaryota</taxon>
        <taxon>Viridiplantae</taxon>
        <taxon>Streptophyta</taxon>
        <taxon>Embryophyta</taxon>
        <taxon>Tracheophyta</taxon>
        <taxon>Spermatophyta</taxon>
        <taxon>Magnoliopsida</taxon>
        <taxon>eudicotyledons</taxon>
        <taxon>Gunneridae</taxon>
        <taxon>Pentapetalae</taxon>
        <taxon>rosids</taxon>
        <taxon>fabids</taxon>
        <taxon>Rosales</taxon>
        <taxon>Rosaceae</taxon>
        <taxon>Amygdaloideae</taxon>
        <taxon>Amygdaleae</taxon>
        <taxon>Prunus</taxon>
    </lineage>
</organism>
<reference evidence="2" key="1">
    <citation type="journal article" date="2020" name="Genome Biol.">
        <title>Gamete binning: chromosome-level and haplotype-resolved genome assembly enabled by high-throughput single-cell sequencing of gamete genomes.</title>
        <authorList>
            <person name="Campoy J.A."/>
            <person name="Sun H."/>
            <person name="Goel M."/>
            <person name="Jiao W.-B."/>
            <person name="Folz-Donahue K."/>
            <person name="Wang N."/>
            <person name="Rubio M."/>
            <person name="Liu C."/>
            <person name="Kukat C."/>
            <person name="Ruiz D."/>
            <person name="Huettel B."/>
            <person name="Schneeberger K."/>
        </authorList>
    </citation>
    <scope>NUCLEOTIDE SEQUENCE [LARGE SCALE GENOMIC DNA]</scope>
    <source>
        <strain evidence="2">cv. Rojo Pasion</strain>
    </source>
</reference>
<dbReference type="OrthoDB" id="1867172at2759"/>
<dbReference type="EMBL" id="CAEKKB010000001">
    <property type="protein sequence ID" value="CAB4292421.1"/>
    <property type="molecule type" value="Genomic_DNA"/>
</dbReference>
<proteinExistence type="predicted"/>
<name>A0A6J5VWP6_PRUAR</name>
<evidence type="ECO:0000313" key="1">
    <source>
        <dbReference type="EMBL" id="CAB4292421.1"/>
    </source>
</evidence>
<sequence>MMQFLNVRKECMFILLFFWKEHQDVSPPIVARIPKSCVTSVLVPSISVAEGETKDSKMEEKVNKILEPDIVLDDNTGSYFLVLGHDSLHYQEFVTIDLQGTPKAQIIKMFLSDILKKLPYVVLETAACSKS</sequence>
<keyword evidence="2" id="KW-1185">Reference proteome</keyword>
<accession>A0A6J5VWP6</accession>
<evidence type="ECO:0000313" key="2">
    <source>
        <dbReference type="Proteomes" id="UP000507245"/>
    </source>
</evidence>
<dbReference type="AlphaFoldDB" id="A0A6J5VWP6"/>
<gene>
    <name evidence="1" type="ORF">ORAREDHAP_LOCUS798</name>
</gene>